<accession>A0AAV7TI53</accession>
<sequence>MQLSPDMRNHISPVVGWAQGSAHARNPDTVTEPPVIPLPGAKQSSADKAQDWLATPKPELAHGAADAPQW</sequence>
<name>A0AAV7TI53_PLEWA</name>
<proteinExistence type="predicted"/>
<evidence type="ECO:0000256" key="1">
    <source>
        <dbReference type="SAM" id="MobiDB-lite"/>
    </source>
</evidence>
<keyword evidence="3" id="KW-1185">Reference proteome</keyword>
<feature type="region of interest" description="Disordered" evidence="1">
    <location>
        <begin position="19"/>
        <end position="70"/>
    </location>
</feature>
<evidence type="ECO:0000313" key="2">
    <source>
        <dbReference type="EMBL" id="KAJ1176105.1"/>
    </source>
</evidence>
<reference evidence="2" key="1">
    <citation type="journal article" date="2022" name="bioRxiv">
        <title>Sequencing and chromosome-scale assembly of the giantPleurodeles waltlgenome.</title>
        <authorList>
            <person name="Brown T."/>
            <person name="Elewa A."/>
            <person name="Iarovenko S."/>
            <person name="Subramanian E."/>
            <person name="Araus A.J."/>
            <person name="Petzold A."/>
            <person name="Susuki M."/>
            <person name="Suzuki K.-i.T."/>
            <person name="Hayashi T."/>
            <person name="Toyoda A."/>
            <person name="Oliveira C."/>
            <person name="Osipova E."/>
            <person name="Leigh N.D."/>
            <person name="Simon A."/>
            <person name="Yun M.H."/>
        </authorList>
    </citation>
    <scope>NUCLEOTIDE SEQUENCE</scope>
    <source>
        <strain evidence="2">20211129_DDA</strain>
        <tissue evidence="2">Liver</tissue>
    </source>
</reference>
<dbReference type="Proteomes" id="UP001066276">
    <property type="component" value="Chromosome 3_2"/>
</dbReference>
<gene>
    <name evidence="2" type="ORF">NDU88_001388</name>
</gene>
<dbReference type="AlphaFoldDB" id="A0AAV7TI53"/>
<dbReference type="EMBL" id="JANPWB010000006">
    <property type="protein sequence ID" value="KAJ1176105.1"/>
    <property type="molecule type" value="Genomic_DNA"/>
</dbReference>
<evidence type="ECO:0000313" key="3">
    <source>
        <dbReference type="Proteomes" id="UP001066276"/>
    </source>
</evidence>
<organism evidence="2 3">
    <name type="scientific">Pleurodeles waltl</name>
    <name type="common">Iberian ribbed newt</name>
    <dbReference type="NCBI Taxonomy" id="8319"/>
    <lineage>
        <taxon>Eukaryota</taxon>
        <taxon>Metazoa</taxon>
        <taxon>Chordata</taxon>
        <taxon>Craniata</taxon>
        <taxon>Vertebrata</taxon>
        <taxon>Euteleostomi</taxon>
        <taxon>Amphibia</taxon>
        <taxon>Batrachia</taxon>
        <taxon>Caudata</taxon>
        <taxon>Salamandroidea</taxon>
        <taxon>Salamandridae</taxon>
        <taxon>Pleurodelinae</taxon>
        <taxon>Pleurodeles</taxon>
    </lineage>
</organism>
<protein>
    <submittedName>
        <fullName evidence="2">Uncharacterized protein</fullName>
    </submittedName>
</protein>
<comment type="caution">
    <text evidence="2">The sequence shown here is derived from an EMBL/GenBank/DDBJ whole genome shotgun (WGS) entry which is preliminary data.</text>
</comment>